<dbReference type="Proteomes" id="UP001628179">
    <property type="component" value="Unassembled WGS sequence"/>
</dbReference>
<evidence type="ECO:0008006" key="4">
    <source>
        <dbReference type="Google" id="ProtNLM"/>
    </source>
</evidence>
<gene>
    <name evidence="2" type="ORF">MFIFM68171_06266</name>
</gene>
<evidence type="ECO:0000313" key="2">
    <source>
        <dbReference type="EMBL" id="GAB1316056.1"/>
    </source>
</evidence>
<sequence length="318" mass="35419">MARLVDSPKPPPPTSWEKWRRSLNKKLGRPATPDVGILAGMFMALRDAVSLALASPLDSVAVAHPPIPGLAAYDVADALEYAGLRSWLTSETAGAGLYPARLTEAHAVFAAEGQGLCNNYKDLFECWDEQERMVHHTVLLVGFTRVDLRAEVAPLRAPFHWDQSVLEMFVDLGAGLDGMDDFESEVAFWARVHDRLTAVARRTRLTRVMLVGENVTDPKFLSVLKDALAGSRYAVGSGEIQGEERVLVVPERDRMVDPMFASARGAAQYARWRQEAPFGCREQRRCDEDREREREREREMTQKEQGSQQIGAGAAELK</sequence>
<feature type="compositionally biased region" description="Basic and acidic residues" evidence="1">
    <location>
        <begin position="281"/>
        <end position="302"/>
    </location>
</feature>
<name>A0ABQ0GE72_9PEZI</name>
<feature type="region of interest" description="Disordered" evidence="1">
    <location>
        <begin position="281"/>
        <end position="318"/>
    </location>
</feature>
<evidence type="ECO:0000313" key="3">
    <source>
        <dbReference type="Proteomes" id="UP001628179"/>
    </source>
</evidence>
<dbReference type="RefSeq" id="XP_070917787.1">
    <property type="nucleotide sequence ID" value="XM_071061686.1"/>
</dbReference>
<keyword evidence="3" id="KW-1185">Reference proteome</keyword>
<proteinExistence type="predicted"/>
<reference evidence="2 3" key="1">
    <citation type="submission" date="2024-09" db="EMBL/GenBank/DDBJ databases">
        <title>Itraconazole resistance in Madurella fahalii resulting from another homologue of gene encoding cytochrome P450 14-alpha sterol demethylase (CYP51).</title>
        <authorList>
            <person name="Yoshioka I."/>
            <person name="Fahal A.H."/>
            <person name="Kaneko S."/>
            <person name="Yaguchi T."/>
        </authorList>
    </citation>
    <scope>NUCLEOTIDE SEQUENCE [LARGE SCALE GENOMIC DNA]</scope>
    <source>
        <strain evidence="2 3">IFM 68171</strain>
    </source>
</reference>
<evidence type="ECO:0000256" key="1">
    <source>
        <dbReference type="SAM" id="MobiDB-lite"/>
    </source>
</evidence>
<dbReference type="GeneID" id="98177009"/>
<accession>A0ABQ0GE72</accession>
<protein>
    <recommendedName>
        <fullName evidence="4">SIR2-like domain-containing protein</fullName>
    </recommendedName>
</protein>
<organism evidence="2 3">
    <name type="scientific">Madurella fahalii</name>
    <dbReference type="NCBI Taxonomy" id="1157608"/>
    <lineage>
        <taxon>Eukaryota</taxon>
        <taxon>Fungi</taxon>
        <taxon>Dikarya</taxon>
        <taxon>Ascomycota</taxon>
        <taxon>Pezizomycotina</taxon>
        <taxon>Sordariomycetes</taxon>
        <taxon>Sordariomycetidae</taxon>
        <taxon>Sordariales</taxon>
        <taxon>Sordariales incertae sedis</taxon>
        <taxon>Madurella</taxon>
    </lineage>
</organism>
<dbReference type="EMBL" id="BAAFSV010000003">
    <property type="protein sequence ID" value="GAB1316056.1"/>
    <property type="molecule type" value="Genomic_DNA"/>
</dbReference>
<comment type="caution">
    <text evidence="2">The sequence shown here is derived from an EMBL/GenBank/DDBJ whole genome shotgun (WGS) entry which is preliminary data.</text>
</comment>